<evidence type="ECO:0000313" key="1">
    <source>
        <dbReference type="EMBL" id="MCI26920.1"/>
    </source>
</evidence>
<dbReference type="Proteomes" id="UP000265520">
    <property type="component" value="Unassembled WGS sequence"/>
</dbReference>
<comment type="caution">
    <text evidence="1">The sequence shown here is derived from an EMBL/GenBank/DDBJ whole genome shotgun (WGS) entry which is preliminary data.</text>
</comment>
<accession>A0A392QTI5</accession>
<dbReference type="AlphaFoldDB" id="A0A392QTI5"/>
<keyword evidence="2" id="KW-1185">Reference proteome</keyword>
<name>A0A392QTI5_9FABA</name>
<proteinExistence type="predicted"/>
<evidence type="ECO:0000313" key="2">
    <source>
        <dbReference type="Proteomes" id="UP000265520"/>
    </source>
</evidence>
<feature type="non-terminal residue" evidence="1">
    <location>
        <position position="1"/>
    </location>
</feature>
<protein>
    <submittedName>
        <fullName evidence="1">Uncharacterized protein</fullName>
    </submittedName>
</protein>
<organism evidence="1 2">
    <name type="scientific">Trifolium medium</name>
    <dbReference type="NCBI Taxonomy" id="97028"/>
    <lineage>
        <taxon>Eukaryota</taxon>
        <taxon>Viridiplantae</taxon>
        <taxon>Streptophyta</taxon>
        <taxon>Embryophyta</taxon>
        <taxon>Tracheophyta</taxon>
        <taxon>Spermatophyta</taxon>
        <taxon>Magnoliopsida</taxon>
        <taxon>eudicotyledons</taxon>
        <taxon>Gunneridae</taxon>
        <taxon>Pentapetalae</taxon>
        <taxon>rosids</taxon>
        <taxon>fabids</taxon>
        <taxon>Fabales</taxon>
        <taxon>Fabaceae</taxon>
        <taxon>Papilionoideae</taxon>
        <taxon>50 kb inversion clade</taxon>
        <taxon>NPAAA clade</taxon>
        <taxon>Hologalegina</taxon>
        <taxon>IRL clade</taxon>
        <taxon>Trifolieae</taxon>
        <taxon>Trifolium</taxon>
    </lineage>
</organism>
<reference evidence="1 2" key="1">
    <citation type="journal article" date="2018" name="Front. Plant Sci.">
        <title>Red Clover (Trifolium pratense) and Zigzag Clover (T. medium) - A Picture of Genomic Similarities and Differences.</title>
        <authorList>
            <person name="Dluhosova J."/>
            <person name="Istvanek J."/>
            <person name="Nedelnik J."/>
            <person name="Repkova J."/>
        </authorList>
    </citation>
    <scope>NUCLEOTIDE SEQUENCE [LARGE SCALE GENOMIC DNA]</scope>
    <source>
        <strain evidence="2">cv. 10/8</strain>
        <tissue evidence="1">Leaf</tissue>
    </source>
</reference>
<dbReference type="EMBL" id="LXQA010156195">
    <property type="protein sequence ID" value="MCI26920.1"/>
    <property type="molecule type" value="Genomic_DNA"/>
</dbReference>
<sequence>IIKTRVNIADAEHVYIVAVYARTAAVHSIVAAGHAFDASAHAVTDKYADV</sequence>